<organism evidence="2 3">
    <name type="scientific">Mucuna pruriens</name>
    <name type="common">Velvet bean</name>
    <name type="synonym">Dolichos pruriens</name>
    <dbReference type="NCBI Taxonomy" id="157652"/>
    <lineage>
        <taxon>Eukaryota</taxon>
        <taxon>Viridiplantae</taxon>
        <taxon>Streptophyta</taxon>
        <taxon>Embryophyta</taxon>
        <taxon>Tracheophyta</taxon>
        <taxon>Spermatophyta</taxon>
        <taxon>Magnoliopsida</taxon>
        <taxon>eudicotyledons</taxon>
        <taxon>Gunneridae</taxon>
        <taxon>Pentapetalae</taxon>
        <taxon>rosids</taxon>
        <taxon>fabids</taxon>
        <taxon>Fabales</taxon>
        <taxon>Fabaceae</taxon>
        <taxon>Papilionoideae</taxon>
        <taxon>50 kb inversion clade</taxon>
        <taxon>NPAAA clade</taxon>
        <taxon>indigoferoid/millettioid clade</taxon>
        <taxon>Phaseoleae</taxon>
        <taxon>Mucuna</taxon>
    </lineage>
</organism>
<feature type="non-terminal residue" evidence="2">
    <location>
        <position position="1"/>
    </location>
</feature>
<evidence type="ECO:0000313" key="3">
    <source>
        <dbReference type="Proteomes" id="UP000257109"/>
    </source>
</evidence>
<sequence length="120" mass="13474">MAKKGMEPSTPRPKGGENVVNSSLSIQKQQHQCLGKWNIASQCPNKRSMILREDGIVDNKSSRDESSSISEIGSSLRNFSLNDDNLLTCVNISSLRIVEKLNLPTLVHPKPYKLQWLNRK</sequence>
<dbReference type="OrthoDB" id="1747743at2759"/>
<protein>
    <submittedName>
        <fullName evidence="2">Uncharacterized protein</fullName>
    </submittedName>
</protein>
<dbReference type="Proteomes" id="UP000257109">
    <property type="component" value="Unassembled WGS sequence"/>
</dbReference>
<evidence type="ECO:0000313" key="2">
    <source>
        <dbReference type="EMBL" id="RDY11894.1"/>
    </source>
</evidence>
<feature type="region of interest" description="Disordered" evidence="1">
    <location>
        <begin position="1"/>
        <end position="23"/>
    </location>
</feature>
<dbReference type="PANTHER" id="PTHR35046:SF9">
    <property type="entry name" value="RNA-DIRECTED DNA POLYMERASE"/>
    <property type="match status" value="1"/>
</dbReference>
<evidence type="ECO:0000256" key="1">
    <source>
        <dbReference type="SAM" id="MobiDB-lite"/>
    </source>
</evidence>
<proteinExistence type="predicted"/>
<gene>
    <name evidence="2" type="ORF">CR513_03381</name>
</gene>
<reference evidence="2" key="1">
    <citation type="submission" date="2018-05" db="EMBL/GenBank/DDBJ databases">
        <title>Draft genome of Mucuna pruriens seed.</title>
        <authorList>
            <person name="Nnadi N.E."/>
            <person name="Vos R."/>
            <person name="Hasami M.H."/>
            <person name="Devisetty U.K."/>
            <person name="Aguiy J.C."/>
        </authorList>
    </citation>
    <scope>NUCLEOTIDE SEQUENCE [LARGE SCALE GENOMIC DNA]</scope>
    <source>
        <strain evidence="2">JCA_2017</strain>
    </source>
</reference>
<dbReference type="EMBL" id="QJKJ01000560">
    <property type="protein sequence ID" value="RDY11894.1"/>
    <property type="molecule type" value="Genomic_DNA"/>
</dbReference>
<accession>A0A371IA84</accession>
<keyword evidence="3" id="KW-1185">Reference proteome</keyword>
<dbReference type="AlphaFoldDB" id="A0A371IA84"/>
<comment type="caution">
    <text evidence="2">The sequence shown here is derived from an EMBL/GenBank/DDBJ whole genome shotgun (WGS) entry which is preliminary data.</text>
</comment>
<dbReference type="PANTHER" id="PTHR35046">
    <property type="entry name" value="ZINC KNUCKLE (CCHC-TYPE) FAMILY PROTEIN"/>
    <property type="match status" value="1"/>
</dbReference>
<name>A0A371IA84_MUCPR</name>